<name>A0A0S2TF22_9GAMM</name>
<evidence type="ECO:0000313" key="4">
    <source>
        <dbReference type="Proteomes" id="UP000055136"/>
    </source>
</evidence>
<dbReference type="PANTHER" id="PTHR33713">
    <property type="entry name" value="ANTITOXIN YAFN-RELATED"/>
    <property type="match status" value="1"/>
</dbReference>
<dbReference type="NCBIfam" id="TIGR01552">
    <property type="entry name" value="phd_fam"/>
    <property type="match status" value="1"/>
</dbReference>
<dbReference type="KEGG" id="tee:Tel_11400"/>
<evidence type="ECO:0000256" key="1">
    <source>
        <dbReference type="ARBA" id="ARBA00009981"/>
    </source>
</evidence>
<dbReference type="InterPro" id="IPR036165">
    <property type="entry name" value="YefM-like_sf"/>
</dbReference>
<proteinExistence type="inferred from homology"/>
<protein>
    <recommendedName>
        <fullName evidence="2">Antitoxin</fullName>
    </recommendedName>
</protein>
<dbReference type="InterPro" id="IPR051405">
    <property type="entry name" value="phD/YefM_antitoxin"/>
</dbReference>
<accession>A0A0S2TF22</accession>
<organism evidence="3 4">
    <name type="scientific">Candidatus Tenderia electrophaga</name>
    <dbReference type="NCBI Taxonomy" id="1748243"/>
    <lineage>
        <taxon>Bacteria</taxon>
        <taxon>Pseudomonadati</taxon>
        <taxon>Pseudomonadota</taxon>
        <taxon>Gammaproteobacteria</taxon>
        <taxon>Candidatus Tenderiales</taxon>
        <taxon>Candidatus Tenderiaceae</taxon>
        <taxon>Candidatus Tenderia</taxon>
    </lineage>
</organism>
<evidence type="ECO:0000313" key="3">
    <source>
        <dbReference type="EMBL" id="ALP53693.1"/>
    </source>
</evidence>
<dbReference type="EMBL" id="CP013099">
    <property type="protein sequence ID" value="ALP53693.1"/>
    <property type="molecule type" value="Genomic_DNA"/>
</dbReference>
<comment type="similarity">
    <text evidence="1 2">Belongs to the phD/YefM antitoxin family.</text>
</comment>
<dbReference type="PANTHER" id="PTHR33713:SF6">
    <property type="entry name" value="ANTITOXIN YEFM"/>
    <property type="match status" value="1"/>
</dbReference>
<gene>
    <name evidence="3" type="ORF">Tel_11400</name>
</gene>
<reference evidence="3" key="1">
    <citation type="submission" date="2015-10" db="EMBL/GenBank/DDBJ databases">
        <title>Description of Candidatus Tenderia electrophaga gen. nov, sp. nov., an Uncultivated Electroautotroph from a Biocathode Enrichment.</title>
        <authorList>
            <person name="Eddie B.J."/>
            <person name="Malanoski A.P."/>
            <person name="Wang Z."/>
            <person name="Hall R.J."/>
            <person name="Oh S.D."/>
            <person name="Heiner C."/>
            <person name="Lin B."/>
            <person name="Strycharz-Glaven S.M."/>
        </authorList>
    </citation>
    <scope>NUCLEOTIDE SEQUENCE [LARGE SCALE GENOMIC DNA]</scope>
    <source>
        <strain evidence="3">NRL1</strain>
    </source>
</reference>
<keyword evidence="4" id="KW-1185">Reference proteome</keyword>
<dbReference type="Gene3D" id="3.40.1620.10">
    <property type="entry name" value="YefM-like domain"/>
    <property type="match status" value="1"/>
</dbReference>
<sequence>MEILNASDAKREFGEVLIKAQHGPVGINRNGKPVAVVISAAEFAQLEALKEEHLREAIQEGIADLQAGKVTDGKAVMDKLRKRISG</sequence>
<dbReference type="SUPFAM" id="SSF143120">
    <property type="entry name" value="YefM-like"/>
    <property type="match status" value="1"/>
</dbReference>
<evidence type="ECO:0000256" key="2">
    <source>
        <dbReference type="RuleBase" id="RU362080"/>
    </source>
</evidence>
<dbReference type="Proteomes" id="UP000055136">
    <property type="component" value="Chromosome"/>
</dbReference>
<dbReference type="STRING" id="1748243.Tel_11400"/>
<comment type="function">
    <text evidence="2">Antitoxin component of a type II toxin-antitoxin (TA) system.</text>
</comment>
<dbReference type="AlphaFoldDB" id="A0A0S2TF22"/>
<dbReference type="Pfam" id="PF02604">
    <property type="entry name" value="PhdYeFM_antitox"/>
    <property type="match status" value="1"/>
</dbReference>
<dbReference type="InterPro" id="IPR006442">
    <property type="entry name" value="Antitoxin_Phd/YefM"/>
</dbReference>